<reference evidence="3 4" key="1">
    <citation type="submission" date="2023-12" db="EMBL/GenBank/DDBJ databases">
        <title>Description of Novel Strain Fulvimarina sp. 2208YS6-2-32 isolated from Uroteuthis (Photololigo) edulis.</title>
        <authorList>
            <person name="Park J.-S."/>
        </authorList>
    </citation>
    <scope>NUCLEOTIDE SEQUENCE [LARGE SCALE GENOMIC DNA]</scope>
    <source>
        <strain evidence="3 4">2208YS6-2-32</strain>
    </source>
</reference>
<dbReference type="CDD" id="cd07814">
    <property type="entry name" value="SRPBCC_CalC_Aha1-like"/>
    <property type="match status" value="1"/>
</dbReference>
<sequence>MVRMSSNDNESVTRENGRLEIRKDIAASRETVWRCLTQPACLKSWWRDNIEFEPKDGGRFVEPWIDPTGRNRVTKAQVTSFHPPEGFVMVWADADWTFDTVVTVTLTDTNEGTRVTIEHQGWEKAPEPDRSTLLLDHQDGWDNRLDKLATHAETHFGQTSGPKRKH</sequence>
<comment type="similarity">
    <text evidence="1">Belongs to the AHA1 family.</text>
</comment>
<dbReference type="EMBL" id="JAXLPB010000005">
    <property type="protein sequence ID" value="MDY8110349.1"/>
    <property type="molecule type" value="Genomic_DNA"/>
</dbReference>
<name>A0ABU5I6B3_9HYPH</name>
<accession>A0ABU5I6B3</accession>
<evidence type="ECO:0000313" key="3">
    <source>
        <dbReference type="EMBL" id="MDY8110349.1"/>
    </source>
</evidence>
<dbReference type="Gene3D" id="3.30.530.20">
    <property type="match status" value="1"/>
</dbReference>
<dbReference type="Pfam" id="PF08327">
    <property type="entry name" value="AHSA1"/>
    <property type="match status" value="1"/>
</dbReference>
<keyword evidence="4" id="KW-1185">Reference proteome</keyword>
<evidence type="ECO:0000256" key="1">
    <source>
        <dbReference type="ARBA" id="ARBA00006817"/>
    </source>
</evidence>
<dbReference type="SUPFAM" id="SSF55961">
    <property type="entry name" value="Bet v1-like"/>
    <property type="match status" value="1"/>
</dbReference>
<feature type="domain" description="Activator of Hsp90 ATPase homologue 1/2-like C-terminal" evidence="2">
    <location>
        <begin position="27"/>
        <end position="152"/>
    </location>
</feature>
<evidence type="ECO:0000313" key="4">
    <source>
        <dbReference type="Proteomes" id="UP001294412"/>
    </source>
</evidence>
<dbReference type="InterPro" id="IPR013538">
    <property type="entry name" value="ASHA1/2-like_C"/>
</dbReference>
<comment type="caution">
    <text evidence="3">The sequence shown here is derived from an EMBL/GenBank/DDBJ whole genome shotgun (WGS) entry which is preliminary data.</text>
</comment>
<dbReference type="RefSeq" id="WP_322187878.1">
    <property type="nucleotide sequence ID" value="NZ_JAXLPB010000005.1"/>
</dbReference>
<dbReference type="InterPro" id="IPR023393">
    <property type="entry name" value="START-like_dom_sf"/>
</dbReference>
<gene>
    <name evidence="3" type="ORF">U0C82_14500</name>
</gene>
<proteinExistence type="inferred from homology"/>
<protein>
    <submittedName>
        <fullName evidence="3">SRPBCC domain-containing protein</fullName>
    </submittedName>
</protein>
<dbReference type="Proteomes" id="UP001294412">
    <property type="component" value="Unassembled WGS sequence"/>
</dbReference>
<evidence type="ECO:0000259" key="2">
    <source>
        <dbReference type="Pfam" id="PF08327"/>
    </source>
</evidence>
<organism evidence="3 4">
    <name type="scientific">Fulvimarina uroteuthidis</name>
    <dbReference type="NCBI Taxonomy" id="3098149"/>
    <lineage>
        <taxon>Bacteria</taxon>
        <taxon>Pseudomonadati</taxon>
        <taxon>Pseudomonadota</taxon>
        <taxon>Alphaproteobacteria</taxon>
        <taxon>Hyphomicrobiales</taxon>
        <taxon>Aurantimonadaceae</taxon>
        <taxon>Fulvimarina</taxon>
    </lineage>
</organism>